<reference evidence="3 4" key="1">
    <citation type="journal article" date="2009" name="Proc. Natl. Acad. Sci. U.S.A.">
        <title>Convergent evolution of metabolic roles in bacterial co-symbionts of insects.</title>
        <authorList>
            <person name="McCutcheon J.P."/>
            <person name="McDonald B.R."/>
            <person name="Moran N.A."/>
        </authorList>
    </citation>
    <scope>NUCLEOTIDE SEQUENCE [LARGE SCALE GENOMIC DNA]</scope>
    <source>
        <strain evidence="3 4">SMDSEM</strain>
    </source>
</reference>
<organism evidence="3 4">
    <name type="scientific">Karelsulcia muelleri (strain SMDSEM)</name>
    <name type="common">Sulcia muelleri</name>
    <dbReference type="NCBI Taxonomy" id="595499"/>
    <lineage>
        <taxon>Bacteria</taxon>
        <taxon>Pseudomonadati</taxon>
        <taxon>Bacteroidota</taxon>
        <taxon>Flavobacteriia</taxon>
        <taxon>Flavobacteriales</taxon>
        <taxon>Candidatus Karelsulcia</taxon>
    </lineage>
</organism>
<gene>
    <name evidence="3" type="primary">sufE</name>
    <name evidence="3" type="ordered locus">SMDSEM_077</name>
</gene>
<dbReference type="EMBL" id="CP001605">
    <property type="protein sequence ID" value="ACU52801.1"/>
    <property type="molecule type" value="Genomic_DNA"/>
</dbReference>
<feature type="domain" description="Fe-S metabolism associated" evidence="2">
    <location>
        <begin position="13"/>
        <end position="129"/>
    </location>
</feature>
<evidence type="ECO:0000313" key="4">
    <source>
        <dbReference type="Proteomes" id="UP000008074"/>
    </source>
</evidence>
<keyword evidence="1" id="KW-0812">Transmembrane</keyword>
<protein>
    <submittedName>
        <fullName evidence="3">Cysteine desulfurase SufE subunit</fullName>
    </submittedName>
</protein>
<name>C7LK39_KARMS</name>
<dbReference type="SUPFAM" id="SSF82649">
    <property type="entry name" value="SufE/NifU"/>
    <property type="match status" value="1"/>
</dbReference>
<dbReference type="Gene3D" id="3.90.1010.10">
    <property type="match status" value="1"/>
</dbReference>
<evidence type="ECO:0000256" key="1">
    <source>
        <dbReference type="SAM" id="Phobius"/>
    </source>
</evidence>
<sequence>MNLILKKEKYLINKIKSFSSLEERYFFLINHGKKLLLMNKKNLIDKNLIEDCQSKLWIKINLNKKKLILKIFTTALFPKGIFFLIKYIYSNSSLKEIKNYNHNFYKQLNFKSFFSQLRNNGLLFIINKILFFNSKFLK</sequence>
<dbReference type="InterPro" id="IPR003808">
    <property type="entry name" value="Fe-S_metab-assoc_dom"/>
</dbReference>
<accession>C7LK39</accession>
<dbReference type="Pfam" id="PF02657">
    <property type="entry name" value="SufE"/>
    <property type="match status" value="1"/>
</dbReference>
<keyword evidence="1" id="KW-1133">Transmembrane helix</keyword>
<feature type="transmembrane region" description="Helical" evidence="1">
    <location>
        <begin position="67"/>
        <end position="89"/>
    </location>
</feature>
<dbReference type="AlphaFoldDB" id="C7LK39"/>
<keyword evidence="1" id="KW-0472">Membrane</keyword>
<dbReference type="STRING" id="595499.SMDSEM_077"/>
<evidence type="ECO:0000313" key="3">
    <source>
        <dbReference type="EMBL" id="ACU52801.1"/>
    </source>
</evidence>
<dbReference type="Proteomes" id="UP000008074">
    <property type="component" value="Chromosome"/>
</dbReference>
<evidence type="ECO:0000259" key="2">
    <source>
        <dbReference type="Pfam" id="PF02657"/>
    </source>
</evidence>
<proteinExistence type="predicted"/>
<dbReference type="HOGENOM" id="CLU_124502_0_0_10"/>
<dbReference type="KEGG" id="sms:SMDSEM_077"/>